<evidence type="ECO:0000313" key="1">
    <source>
        <dbReference type="EMBL" id="PZX59194.1"/>
    </source>
</evidence>
<reference evidence="2 4" key="2">
    <citation type="submission" date="2019-08" db="EMBL/GenBank/DDBJ databases">
        <title>Genome of Algoriphagus ratkowskyi IC026.</title>
        <authorList>
            <person name="Bowman J.P."/>
        </authorList>
    </citation>
    <scope>NUCLEOTIDE SEQUENCE [LARGE SCALE GENOMIC DNA]</scope>
    <source>
        <strain evidence="2 4">IC026</strain>
    </source>
</reference>
<dbReference type="AlphaFoldDB" id="A0A2W7RFH9"/>
<gene>
    <name evidence="2" type="ORF">ESW18_12060</name>
    <name evidence="1" type="ORF">LV84_01220</name>
</gene>
<keyword evidence="4" id="KW-1185">Reference proteome</keyword>
<accession>A0A2W7RFH9</accession>
<evidence type="ECO:0000313" key="3">
    <source>
        <dbReference type="Proteomes" id="UP000249115"/>
    </source>
</evidence>
<protein>
    <recommendedName>
        <fullName evidence="5">TolB-like protein</fullName>
    </recommendedName>
</protein>
<evidence type="ECO:0000313" key="4">
    <source>
        <dbReference type="Proteomes" id="UP000321927"/>
    </source>
</evidence>
<name>A0A2W7RFH9_9BACT</name>
<dbReference type="PROSITE" id="PS51257">
    <property type="entry name" value="PROKAR_LIPOPROTEIN"/>
    <property type="match status" value="1"/>
</dbReference>
<evidence type="ECO:0000313" key="2">
    <source>
        <dbReference type="EMBL" id="TXD77522.1"/>
    </source>
</evidence>
<organism evidence="1 3">
    <name type="scientific">Algoriphagus ratkowskyi</name>
    <dbReference type="NCBI Taxonomy" id="57028"/>
    <lineage>
        <taxon>Bacteria</taxon>
        <taxon>Pseudomonadati</taxon>
        <taxon>Bacteroidota</taxon>
        <taxon>Cytophagia</taxon>
        <taxon>Cytophagales</taxon>
        <taxon>Cyclobacteriaceae</taxon>
        <taxon>Algoriphagus</taxon>
    </lineage>
</organism>
<reference evidence="1 3" key="1">
    <citation type="submission" date="2018-06" db="EMBL/GenBank/DDBJ databases">
        <title>Genomic Encyclopedia of Archaeal and Bacterial Type Strains, Phase II (KMG-II): from individual species to whole genera.</title>
        <authorList>
            <person name="Goeker M."/>
        </authorList>
    </citation>
    <scope>NUCLEOTIDE SEQUENCE [LARGE SCALE GENOMIC DNA]</scope>
    <source>
        <strain evidence="1 3">DSM 22686</strain>
    </source>
</reference>
<dbReference type="Proteomes" id="UP000249115">
    <property type="component" value="Unassembled WGS sequence"/>
</dbReference>
<dbReference type="RefSeq" id="WP_086501108.1">
    <property type="nucleotide sequence ID" value="NZ_MSSV01000007.1"/>
</dbReference>
<dbReference type="Proteomes" id="UP000321927">
    <property type="component" value="Unassembled WGS sequence"/>
</dbReference>
<dbReference type="EMBL" id="QKZU01000004">
    <property type="protein sequence ID" value="PZX59194.1"/>
    <property type="molecule type" value="Genomic_DNA"/>
</dbReference>
<dbReference type="EMBL" id="VORV01000007">
    <property type="protein sequence ID" value="TXD77522.1"/>
    <property type="molecule type" value="Genomic_DNA"/>
</dbReference>
<comment type="caution">
    <text evidence="1">The sequence shown here is derived from an EMBL/GenBank/DDBJ whole genome shotgun (WGS) entry which is preliminary data.</text>
</comment>
<dbReference type="OrthoDB" id="819235at2"/>
<evidence type="ECO:0008006" key="5">
    <source>
        <dbReference type="Google" id="ProtNLM"/>
    </source>
</evidence>
<sequence length="355" mass="40264">MKRLCLLFLIIVIFSCAEKGTEKIYQGKLEELLLEDFSLEKDSLTRGFTNLRVLTDSDNEYLVYPRSARSVKGTSYIFLNLKTSEIEQEITIPSESPDAMSGGGYYLPISPDKILAVNRKGWTAAYDSKGSKLSELKSELNLSSTLESLVMAETKRGMMYFQHPYIQIGQNPSHFNTISKNTGPGEMRSSFPLDFKSWLTRINVQTGEIENSDFGIPDGYEVFEGDVTATQLLGAYDEKRGVYALAWPYSEELYVLEGLNLQKKVIPKSTITFNFLPSEIIPVGEMWTAWTLPKEASANVFLLYDSYRDLNIRCSKIKESGTGETKFERTKHYILSIYSGEWEPKENTFLTSKQS</sequence>
<proteinExistence type="predicted"/>